<dbReference type="SUPFAM" id="SSF55144">
    <property type="entry name" value="LigT-like"/>
    <property type="match status" value="1"/>
</dbReference>
<dbReference type="Gene3D" id="3.90.1140.10">
    <property type="entry name" value="Cyclic phosphodiesterase"/>
    <property type="match status" value="1"/>
</dbReference>
<protein>
    <submittedName>
        <fullName evidence="1">2'-5' RNA ligase family protein</fullName>
    </submittedName>
</protein>
<accession>A0A6G8PYS2</accession>
<dbReference type="KEGG" id="rmar:GBA65_13330"/>
<dbReference type="RefSeq" id="WP_166396994.1">
    <property type="nucleotide sequence ID" value="NZ_CP045121.1"/>
</dbReference>
<keyword evidence="2" id="KW-1185">Reference proteome</keyword>
<proteinExistence type="predicted"/>
<evidence type="ECO:0000313" key="1">
    <source>
        <dbReference type="EMBL" id="QIN79330.1"/>
    </source>
</evidence>
<evidence type="ECO:0000313" key="2">
    <source>
        <dbReference type="Proteomes" id="UP000502706"/>
    </source>
</evidence>
<dbReference type="InterPro" id="IPR009097">
    <property type="entry name" value="Cyclic_Pdiesterase"/>
</dbReference>
<sequence length="158" mass="18211">MDDESQGRFDRLREAHFPPERNHLAAHLTLFHHLPGEREGEIVEEIEKTCGRQAPITLRAAGLLFMGRGVAYKLEAPELVGLRRRLAKVWEPYLTKQDQQGLRPHVTVQNKVSPERARALHDELDASFSPFEVRGEGLSLWRYLGGPWEEISTYRFRA</sequence>
<dbReference type="Pfam" id="PF13563">
    <property type="entry name" value="2_5_RNA_ligase2"/>
    <property type="match status" value="1"/>
</dbReference>
<dbReference type="Proteomes" id="UP000502706">
    <property type="component" value="Chromosome"/>
</dbReference>
<keyword evidence="1" id="KW-0436">Ligase</keyword>
<dbReference type="AlphaFoldDB" id="A0A6G8PYS2"/>
<organism evidence="1 2">
    <name type="scientific">Rubrobacter marinus</name>
    <dbReference type="NCBI Taxonomy" id="2653852"/>
    <lineage>
        <taxon>Bacteria</taxon>
        <taxon>Bacillati</taxon>
        <taxon>Actinomycetota</taxon>
        <taxon>Rubrobacteria</taxon>
        <taxon>Rubrobacterales</taxon>
        <taxon>Rubrobacteraceae</taxon>
        <taxon>Rubrobacter</taxon>
    </lineage>
</organism>
<gene>
    <name evidence="1" type="ORF">GBA65_13330</name>
</gene>
<reference evidence="1 2" key="1">
    <citation type="submission" date="2019-10" db="EMBL/GenBank/DDBJ databases">
        <title>Rubrobacter sp nov SCSIO 52915 isolated from a deep-sea sediment in the South China Sea.</title>
        <authorList>
            <person name="Chen R.W."/>
        </authorList>
    </citation>
    <scope>NUCLEOTIDE SEQUENCE [LARGE SCALE GENOMIC DNA]</scope>
    <source>
        <strain evidence="1 2">SCSIO 52915</strain>
    </source>
</reference>
<name>A0A6G8PYS2_9ACTN</name>
<dbReference type="GO" id="GO:0016874">
    <property type="term" value="F:ligase activity"/>
    <property type="evidence" value="ECO:0007669"/>
    <property type="project" value="UniProtKB-KW"/>
</dbReference>
<dbReference type="EMBL" id="CP045121">
    <property type="protein sequence ID" value="QIN79330.1"/>
    <property type="molecule type" value="Genomic_DNA"/>
</dbReference>